<proteinExistence type="predicted"/>
<feature type="compositionally biased region" description="Pro residues" evidence="1">
    <location>
        <begin position="61"/>
        <end position="70"/>
    </location>
</feature>
<sequence length="96" mass="10052">MFFQPCITLGSPSLDSSQIPEDLTDTAKKDLLLKKKRKIEEELCALGVEPSPKVPRVAPSSPSPDLPPCEPSTSTGITASGPPPPPDATTNALVSL</sequence>
<protein>
    <submittedName>
        <fullName evidence="2">Uncharacterized protein</fullName>
    </submittedName>
</protein>
<gene>
    <name evidence="2" type="ORF">CTOB1V02_LOCUS17671</name>
</gene>
<feature type="non-terminal residue" evidence="2">
    <location>
        <position position="96"/>
    </location>
</feature>
<dbReference type="EMBL" id="OB744638">
    <property type="protein sequence ID" value="CAD7239856.1"/>
    <property type="molecule type" value="Genomic_DNA"/>
</dbReference>
<accession>A0A7R8X307</accession>
<feature type="compositionally biased region" description="Polar residues" evidence="1">
    <location>
        <begin position="10"/>
        <end position="19"/>
    </location>
</feature>
<feature type="region of interest" description="Disordered" evidence="1">
    <location>
        <begin position="1"/>
        <end position="21"/>
    </location>
</feature>
<evidence type="ECO:0000313" key="2">
    <source>
        <dbReference type="EMBL" id="CAD7239856.1"/>
    </source>
</evidence>
<name>A0A7R8X307_9CRUS</name>
<reference evidence="2" key="1">
    <citation type="submission" date="2020-11" db="EMBL/GenBank/DDBJ databases">
        <authorList>
            <person name="Tran Van P."/>
        </authorList>
    </citation>
    <scope>NUCLEOTIDE SEQUENCE</scope>
</reference>
<evidence type="ECO:0000256" key="1">
    <source>
        <dbReference type="SAM" id="MobiDB-lite"/>
    </source>
</evidence>
<dbReference type="AlphaFoldDB" id="A0A7R8X307"/>
<feature type="region of interest" description="Disordered" evidence="1">
    <location>
        <begin position="48"/>
        <end position="96"/>
    </location>
</feature>
<organism evidence="2">
    <name type="scientific">Cyprideis torosa</name>
    <dbReference type="NCBI Taxonomy" id="163714"/>
    <lineage>
        <taxon>Eukaryota</taxon>
        <taxon>Metazoa</taxon>
        <taxon>Ecdysozoa</taxon>
        <taxon>Arthropoda</taxon>
        <taxon>Crustacea</taxon>
        <taxon>Oligostraca</taxon>
        <taxon>Ostracoda</taxon>
        <taxon>Podocopa</taxon>
        <taxon>Podocopida</taxon>
        <taxon>Cytherocopina</taxon>
        <taxon>Cytheroidea</taxon>
        <taxon>Cytherideidae</taxon>
        <taxon>Cyprideis</taxon>
    </lineage>
</organism>